<protein>
    <recommendedName>
        <fullName evidence="4">DUF998 domain-containing protein</fullName>
    </recommendedName>
</protein>
<sequence>MSFNNGGALKRRLSYAVPYLITAAAGLMPLILLVAVASVSEIGAEQLTRDPNAYAEVHPITGALSTLGLFLWAAAATIWALCTLLYRLQKQTRKMNYAAASAALTVYLLFDDAFQFHETIGPYNFHIPERLIMVGLATMILLYLVGFRRRIMENSGSVFLLSLAFLGGSAVVDNVGFIARMMPEDIMFWVEDGMKWLGICYWCAFAFLNFRTEMVSVLSAHKNS</sequence>
<keyword evidence="3" id="KW-1185">Reference proteome</keyword>
<evidence type="ECO:0000256" key="1">
    <source>
        <dbReference type="SAM" id="Phobius"/>
    </source>
</evidence>
<feature type="transmembrane region" description="Helical" evidence="1">
    <location>
        <begin position="130"/>
        <end position="146"/>
    </location>
</feature>
<organism evidence="2 3">
    <name type="scientific">Parasphingorhabdus cellanae</name>
    <dbReference type="NCBI Taxonomy" id="2806553"/>
    <lineage>
        <taxon>Bacteria</taxon>
        <taxon>Pseudomonadati</taxon>
        <taxon>Pseudomonadota</taxon>
        <taxon>Alphaproteobacteria</taxon>
        <taxon>Sphingomonadales</taxon>
        <taxon>Sphingomonadaceae</taxon>
        <taxon>Parasphingorhabdus</taxon>
    </lineage>
</organism>
<keyword evidence="1" id="KW-0472">Membrane</keyword>
<dbReference type="EMBL" id="CP071794">
    <property type="protein sequence ID" value="QTD54692.1"/>
    <property type="molecule type" value="Genomic_DNA"/>
</dbReference>
<reference evidence="2 3" key="1">
    <citation type="submission" date="2021-03" db="EMBL/GenBank/DDBJ databases">
        <title>Complete genome of Parasphingorhabdus_sp.JHSY0214.</title>
        <authorList>
            <person name="Yoo J.H."/>
            <person name="Bae J.W."/>
        </authorList>
    </citation>
    <scope>NUCLEOTIDE SEQUENCE [LARGE SCALE GENOMIC DNA]</scope>
    <source>
        <strain evidence="2 3">JHSY0214</strain>
    </source>
</reference>
<keyword evidence="1" id="KW-1133">Transmembrane helix</keyword>
<name>A0ABX7T2C8_9SPHN</name>
<feature type="transmembrane region" description="Helical" evidence="1">
    <location>
        <begin position="193"/>
        <end position="210"/>
    </location>
</feature>
<evidence type="ECO:0008006" key="4">
    <source>
        <dbReference type="Google" id="ProtNLM"/>
    </source>
</evidence>
<gene>
    <name evidence="2" type="ORF">J4G78_10500</name>
</gene>
<feature type="transmembrane region" description="Helical" evidence="1">
    <location>
        <begin position="60"/>
        <end position="82"/>
    </location>
</feature>
<evidence type="ECO:0000313" key="2">
    <source>
        <dbReference type="EMBL" id="QTD54692.1"/>
    </source>
</evidence>
<dbReference type="Proteomes" id="UP000663923">
    <property type="component" value="Chromosome"/>
</dbReference>
<proteinExistence type="predicted"/>
<accession>A0ABX7T2C8</accession>
<dbReference type="RefSeq" id="WP_207986526.1">
    <property type="nucleotide sequence ID" value="NZ_CP071794.1"/>
</dbReference>
<feature type="transmembrane region" description="Helical" evidence="1">
    <location>
        <begin position="158"/>
        <end position="181"/>
    </location>
</feature>
<keyword evidence="1" id="KW-0812">Transmembrane</keyword>
<feature type="transmembrane region" description="Helical" evidence="1">
    <location>
        <begin position="20"/>
        <end position="40"/>
    </location>
</feature>
<feature type="transmembrane region" description="Helical" evidence="1">
    <location>
        <begin position="94"/>
        <end position="110"/>
    </location>
</feature>
<evidence type="ECO:0000313" key="3">
    <source>
        <dbReference type="Proteomes" id="UP000663923"/>
    </source>
</evidence>